<evidence type="ECO:0000313" key="3">
    <source>
        <dbReference type="Proteomes" id="UP001152797"/>
    </source>
</evidence>
<evidence type="ECO:0000313" key="2">
    <source>
        <dbReference type="EMBL" id="CAL1133674.1"/>
    </source>
</evidence>
<dbReference type="EMBL" id="CAMXCT010000551">
    <property type="protein sequence ID" value="CAI3980299.1"/>
    <property type="molecule type" value="Genomic_DNA"/>
</dbReference>
<dbReference type="EMBL" id="CAMXCT020000551">
    <property type="protein sequence ID" value="CAL1133674.1"/>
    <property type="molecule type" value="Genomic_DNA"/>
</dbReference>
<dbReference type="EMBL" id="CAMXCT030000551">
    <property type="protein sequence ID" value="CAL4767611.1"/>
    <property type="molecule type" value="Genomic_DNA"/>
</dbReference>
<reference evidence="1" key="1">
    <citation type="submission" date="2022-10" db="EMBL/GenBank/DDBJ databases">
        <authorList>
            <person name="Chen Y."/>
            <person name="Dougan E. K."/>
            <person name="Chan C."/>
            <person name="Rhodes N."/>
            <person name="Thang M."/>
        </authorList>
    </citation>
    <scope>NUCLEOTIDE SEQUENCE</scope>
</reference>
<sequence>MSSGSMEDELKKALSEFPAEKFHHCRGIGNAEGLLELMADHATMQKLQSFCQASQRFDAMVEEEMSENPEGQLPQISEATEVNQLMDSMTSFFQRRTKESLEVLRGQLAAYSKWGNGGNFQKDVSTIQVIIKNAVPVLQMLKVDGWEKVDAAAAVEPMMELLKAFQDCFPVVQKIEQELTLDGFITCSAELVKVVSGQHLRSLKEFQSSAPEGCPDACLDFISLIVKAFDEVAMKPKTWVACLLQQGRAQDLVDLKASVKASLGGPVQDICNGAEILLKFDSKEGILSKASYESKSDVKEALMSLMQLKSLQTDELIKCLPDTVDKYNAAKGKISQCISDLAANMKATKTECLPFHQKFSKVLECCSTWDFGEVGDLIDNTDSENGKLVEAAMKGIMPGLAKIQDAEELLSTVVAWLPSKDSLGLEEKMFGAVNEAMTSWPTASMLGLDILAPMAVELLLREHGGAIDKCSEILVGIDSLQKYAAKTLKINRKDWPKVISDRAEKAVKDWTERENALACRYRLLYATFFCVAAKFSSR</sequence>
<comment type="caution">
    <text evidence="1">The sequence shown here is derived from an EMBL/GenBank/DDBJ whole genome shotgun (WGS) entry which is preliminary data.</text>
</comment>
<dbReference type="AlphaFoldDB" id="A0A9P1FK91"/>
<dbReference type="Proteomes" id="UP001152797">
    <property type="component" value="Unassembled WGS sequence"/>
</dbReference>
<reference evidence="2" key="2">
    <citation type="submission" date="2024-04" db="EMBL/GenBank/DDBJ databases">
        <authorList>
            <person name="Chen Y."/>
            <person name="Shah S."/>
            <person name="Dougan E. K."/>
            <person name="Thang M."/>
            <person name="Chan C."/>
        </authorList>
    </citation>
    <scope>NUCLEOTIDE SEQUENCE [LARGE SCALE GENOMIC DNA]</scope>
</reference>
<organism evidence="1">
    <name type="scientific">Cladocopium goreaui</name>
    <dbReference type="NCBI Taxonomy" id="2562237"/>
    <lineage>
        <taxon>Eukaryota</taxon>
        <taxon>Sar</taxon>
        <taxon>Alveolata</taxon>
        <taxon>Dinophyceae</taxon>
        <taxon>Suessiales</taxon>
        <taxon>Symbiodiniaceae</taxon>
        <taxon>Cladocopium</taxon>
    </lineage>
</organism>
<proteinExistence type="predicted"/>
<accession>A0A9P1FK91</accession>
<name>A0A9P1FK91_9DINO</name>
<protein>
    <submittedName>
        <fullName evidence="1">Uncharacterized protein</fullName>
    </submittedName>
</protein>
<gene>
    <name evidence="1" type="ORF">C1SCF055_LOCUS8182</name>
</gene>
<keyword evidence="3" id="KW-1185">Reference proteome</keyword>
<evidence type="ECO:0000313" key="1">
    <source>
        <dbReference type="EMBL" id="CAI3980299.1"/>
    </source>
</evidence>